<dbReference type="Gene3D" id="3.20.20.140">
    <property type="entry name" value="Metal-dependent hydrolases"/>
    <property type="match status" value="1"/>
</dbReference>
<feature type="binding site" evidence="3">
    <location>
        <position position="198"/>
    </location>
    <ligand>
        <name>a divalent metal cation</name>
        <dbReference type="ChEBI" id="CHEBI:60240"/>
        <label>1</label>
    </ligand>
</feature>
<reference evidence="4" key="2">
    <citation type="journal article" date="2021" name="PeerJ">
        <title>Extensive microbial diversity within the chicken gut microbiome revealed by metagenomics and culture.</title>
        <authorList>
            <person name="Gilroy R."/>
            <person name="Ravi A."/>
            <person name="Getino M."/>
            <person name="Pursley I."/>
            <person name="Horton D.L."/>
            <person name="Alikhan N.F."/>
            <person name="Baker D."/>
            <person name="Gharbi K."/>
            <person name="Hall N."/>
            <person name="Watson M."/>
            <person name="Adriaenssens E.M."/>
            <person name="Foster-Nyarko E."/>
            <person name="Jarju S."/>
            <person name="Secka A."/>
            <person name="Antonio M."/>
            <person name="Oren A."/>
            <person name="Chaudhuri R.R."/>
            <person name="La Ragione R."/>
            <person name="Hildebrand F."/>
            <person name="Pallen M.J."/>
        </authorList>
    </citation>
    <scope>NUCLEOTIDE SEQUENCE</scope>
    <source>
        <strain evidence="4">CHK184-20233</strain>
    </source>
</reference>
<dbReference type="FunFam" id="3.20.20.140:FF:000005">
    <property type="entry name" value="TatD family hydrolase"/>
    <property type="match status" value="1"/>
</dbReference>
<dbReference type="Proteomes" id="UP000824232">
    <property type="component" value="Unassembled WGS sequence"/>
</dbReference>
<reference evidence="4" key="1">
    <citation type="submission" date="2020-10" db="EMBL/GenBank/DDBJ databases">
        <authorList>
            <person name="Gilroy R."/>
        </authorList>
    </citation>
    <scope>NUCLEOTIDE SEQUENCE</scope>
    <source>
        <strain evidence="4">CHK184-20233</strain>
    </source>
</reference>
<name>A0A9D1DUV7_9FIRM</name>
<comment type="caution">
    <text evidence="4">The sequence shown here is derived from an EMBL/GenBank/DDBJ whole genome shotgun (WGS) entry which is preliminary data.</text>
</comment>
<feature type="binding site" evidence="3">
    <location>
        <position position="8"/>
    </location>
    <ligand>
        <name>a divalent metal cation</name>
        <dbReference type="ChEBI" id="CHEBI:60240"/>
        <label>1</label>
    </ligand>
</feature>
<dbReference type="InterPro" id="IPR018228">
    <property type="entry name" value="DNase_TatD-rel_CS"/>
</dbReference>
<dbReference type="GO" id="GO:0046872">
    <property type="term" value="F:metal ion binding"/>
    <property type="evidence" value="ECO:0007669"/>
    <property type="project" value="UniProtKB-KW"/>
</dbReference>
<keyword evidence="2 4" id="KW-0378">Hydrolase</keyword>
<organism evidence="4 5">
    <name type="scientific">Candidatus Onthousia excrementipullorum</name>
    <dbReference type="NCBI Taxonomy" id="2840884"/>
    <lineage>
        <taxon>Bacteria</taxon>
        <taxon>Bacillati</taxon>
        <taxon>Bacillota</taxon>
        <taxon>Bacilli</taxon>
        <taxon>Candidatus Onthousia</taxon>
    </lineage>
</organism>
<evidence type="ECO:0000313" key="5">
    <source>
        <dbReference type="Proteomes" id="UP000824232"/>
    </source>
</evidence>
<accession>A0A9D1DUV7</accession>
<dbReference type="NCBIfam" id="TIGR00010">
    <property type="entry name" value="YchF/TatD family DNA exonuclease"/>
    <property type="match status" value="1"/>
</dbReference>
<feature type="binding site" evidence="3">
    <location>
        <position position="6"/>
    </location>
    <ligand>
        <name>a divalent metal cation</name>
        <dbReference type="ChEBI" id="CHEBI:60240"/>
        <label>1</label>
    </ligand>
</feature>
<gene>
    <name evidence="4" type="ORF">IAB38_05230</name>
</gene>
<keyword evidence="1 3" id="KW-0479">Metal-binding</keyword>
<proteinExistence type="predicted"/>
<evidence type="ECO:0000313" key="4">
    <source>
        <dbReference type="EMBL" id="HIR59435.1"/>
    </source>
</evidence>
<dbReference type="InterPro" id="IPR015991">
    <property type="entry name" value="TatD/YcfH-like"/>
</dbReference>
<dbReference type="AlphaFoldDB" id="A0A9D1DUV7"/>
<dbReference type="GO" id="GO:0016788">
    <property type="term" value="F:hydrolase activity, acting on ester bonds"/>
    <property type="evidence" value="ECO:0007669"/>
    <property type="project" value="InterPro"/>
</dbReference>
<protein>
    <submittedName>
        <fullName evidence="4">TatD family hydrolase</fullName>
    </submittedName>
</protein>
<feature type="binding site" evidence="3">
    <location>
        <position position="91"/>
    </location>
    <ligand>
        <name>a divalent metal cation</name>
        <dbReference type="ChEBI" id="CHEBI:60240"/>
        <label>1</label>
    </ligand>
</feature>
<evidence type="ECO:0000256" key="2">
    <source>
        <dbReference type="ARBA" id="ARBA00022801"/>
    </source>
</evidence>
<dbReference type="PANTHER" id="PTHR46124">
    <property type="entry name" value="D-AMINOACYL-TRNA DEACYLASE"/>
    <property type="match status" value="1"/>
</dbReference>
<dbReference type="EMBL" id="DVHC01000055">
    <property type="protein sequence ID" value="HIR59435.1"/>
    <property type="molecule type" value="Genomic_DNA"/>
</dbReference>
<dbReference type="InterPro" id="IPR001130">
    <property type="entry name" value="TatD-like"/>
</dbReference>
<dbReference type="InterPro" id="IPR032466">
    <property type="entry name" value="Metal_Hydrolase"/>
</dbReference>
<evidence type="ECO:0000256" key="1">
    <source>
        <dbReference type="ARBA" id="ARBA00022723"/>
    </source>
</evidence>
<dbReference type="PIRSF" id="PIRSF005902">
    <property type="entry name" value="DNase_TatD"/>
    <property type="match status" value="1"/>
</dbReference>
<dbReference type="CDD" id="cd01310">
    <property type="entry name" value="TatD_DNAse"/>
    <property type="match status" value="1"/>
</dbReference>
<dbReference type="PROSITE" id="PS01091">
    <property type="entry name" value="TATD_3"/>
    <property type="match status" value="1"/>
</dbReference>
<evidence type="ECO:0000256" key="3">
    <source>
        <dbReference type="PIRSR" id="PIRSR005902-1"/>
    </source>
</evidence>
<dbReference type="GO" id="GO:0004536">
    <property type="term" value="F:DNA nuclease activity"/>
    <property type="evidence" value="ECO:0007669"/>
    <property type="project" value="InterPro"/>
</dbReference>
<dbReference type="PANTHER" id="PTHR46124:SF2">
    <property type="entry name" value="D-AMINOACYL-TRNA DEACYLASE"/>
    <property type="match status" value="1"/>
</dbReference>
<feature type="binding site" evidence="3">
    <location>
        <position position="127"/>
    </location>
    <ligand>
        <name>a divalent metal cation</name>
        <dbReference type="ChEBI" id="CHEBI:60240"/>
        <label>2</label>
    </ligand>
</feature>
<feature type="binding site" evidence="3">
    <location>
        <position position="149"/>
    </location>
    <ligand>
        <name>a divalent metal cation</name>
        <dbReference type="ChEBI" id="CHEBI:60240"/>
        <label>2</label>
    </ligand>
</feature>
<dbReference type="Pfam" id="PF01026">
    <property type="entry name" value="TatD_DNase"/>
    <property type="match status" value="1"/>
</dbReference>
<sequence length="251" mass="28668">MFIDTHCHLSKEDYDDIDKVIMEDKEADVDKMVVSGCSREAIDEVMSFKDKYDMVYVTIGYHPEYADSVREEDLAYLKSLLGEKKIVGIGEIGLDYHYTKDNKDKQIWLFEEQLKIAENFNLPVVIHSRDATQDTINTLKKYKVKGIIHCFSGSLETAKIYISMDFLLGIGGVVTFKNSKLKDVVKEIPINSIVLETDSPYLTPVPYRGKVNSSKYLEYIAKFIAEVKNISVEELAEITSKNASTLFDFNR</sequence>
<dbReference type="SUPFAM" id="SSF51556">
    <property type="entry name" value="Metallo-dependent hydrolases"/>
    <property type="match status" value="1"/>
</dbReference>